<proteinExistence type="predicted"/>
<keyword evidence="2" id="KW-1185">Reference proteome</keyword>
<dbReference type="OrthoDB" id="3934122at2759"/>
<name>A0A074Y0I0_AURSE</name>
<dbReference type="HOGENOM" id="CLU_973140_0_0_1"/>
<reference evidence="1 2" key="1">
    <citation type="journal article" date="2014" name="BMC Genomics">
        <title>Genome sequencing of four Aureobasidium pullulans varieties: biotechnological potential, stress tolerance, and description of new species.</title>
        <authorList>
            <person name="Gostin Ar C."/>
            <person name="Ohm R.A."/>
            <person name="Kogej T."/>
            <person name="Sonjak S."/>
            <person name="Turk M."/>
            <person name="Zajc J."/>
            <person name="Zalar P."/>
            <person name="Grube M."/>
            <person name="Sun H."/>
            <person name="Han J."/>
            <person name="Sharma A."/>
            <person name="Chiniquy J."/>
            <person name="Ngan C.Y."/>
            <person name="Lipzen A."/>
            <person name="Barry K."/>
            <person name="Grigoriev I.V."/>
            <person name="Gunde-Cimerman N."/>
        </authorList>
    </citation>
    <scope>NUCLEOTIDE SEQUENCE [LARGE SCALE GENOMIC DNA]</scope>
    <source>
        <strain evidence="1 2">EXF-2481</strain>
    </source>
</reference>
<dbReference type="Proteomes" id="UP000030641">
    <property type="component" value="Unassembled WGS sequence"/>
</dbReference>
<protein>
    <recommendedName>
        <fullName evidence="3">F-box domain-containing protein</fullName>
    </recommendedName>
</protein>
<dbReference type="GeneID" id="25368699"/>
<evidence type="ECO:0000313" key="1">
    <source>
        <dbReference type="EMBL" id="KEQ91303.1"/>
    </source>
</evidence>
<organism evidence="1 2">
    <name type="scientific">Aureobasidium subglaciale (strain EXF-2481)</name>
    <name type="common">Aureobasidium pullulans var. subglaciale</name>
    <dbReference type="NCBI Taxonomy" id="1043005"/>
    <lineage>
        <taxon>Eukaryota</taxon>
        <taxon>Fungi</taxon>
        <taxon>Dikarya</taxon>
        <taxon>Ascomycota</taxon>
        <taxon>Pezizomycotina</taxon>
        <taxon>Dothideomycetes</taxon>
        <taxon>Dothideomycetidae</taxon>
        <taxon>Dothideales</taxon>
        <taxon>Saccotheciaceae</taxon>
        <taxon>Aureobasidium</taxon>
    </lineage>
</organism>
<accession>A0A074Y0I0</accession>
<sequence>MPSFLSLPSELRLVIYSCLLDDAIASGACIFWAPDVLEDEMDTISVSYRRITPSAEDTFNMFGLPAALSHVDFSALAFLGQASRLIRDEVMPLIWSCPDLSLHGQRSKWVEILRAVKSRQSVNQCYASTSTILCYPQRVPAGWGQNDRVRQGVMRAFILFLGIQFPKLQNLNVIMSSPAKCIIPVVYLKLPPHAKTMFAINNLLHPTVSVSYTLHIRSSLQNLVDIGWFLPSELKTFHEKYESLPREYIANCRNTQHERKLKREWLHSNHASLLEETLMLRALFHC</sequence>
<evidence type="ECO:0008006" key="3">
    <source>
        <dbReference type="Google" id="ProtNLM"/>
    </source>
</evidence>
<dbReference type="RefSeq" id="XP_013339798.1">
    <property type="nucleotide sequence ID" value="XM_013484344.1"/>
</dbReference>
<dbReference type="EMBL" id="KL584780">
    <property type="protein sequence ID" value="KEQ91303.1"/>
    <property type="molecule type" value="Genomic_DNA"/>
</dbReference>
<dbReference type="InParanoid" id="A0A074Y0I0"/>
<gene>
    <name evidence="1" type="ORF">AUEXF2481DRAFT_508404</name>
</gene>
<evidence type="ECO:0000313" key="2">
    <source>
        <dbReference type="Proteomes" id="UP000030641"/>
    </source>
</evidence>
<dbReference type="AlphaFoldDB" id="A0A074Y0I0"/>